<comment type="caution">
    <text evidence="2">The sequence shown here is derived from an EMBL/GenBank/DDBJ whole genome shotgun (WGS) entry which is preliminary data.</text>
</comment>
<evidence type="ECO:0000313" key="2">
    <source>
        <dbReference type="EMBL" id="PRX65606.1"/>
    </source>
</evidence>
<dbReference type="EMBL" id="PVNG01000007">
    <property type="protein sequence ID" value="PRX65606.1"/>
    <property type="molecule type" value="Genomic_DNA"/>
</dbReference>
<feature type="compositionally biased region" description="Low complexity" evidence="1">
    <location>
        <begin position="392"/>
        <end position="413"/>
    </location>
</feature>
<evidence type="ECO:0000313" key="3">
    <source>
        <dbReference type="Proteomes" id="UP000238312"/>
    </source>
</evidence>
<feature type="region of interest" description="Disordered" evidence="1">
    <location>
        <begin position="191"/>
        <end position="283"/>
    </location>
</feature>
<protein>
    <submittedName>
        <fullName evidence="2">Uncharacterized protein</fullName>
    </submittedName>
</protein>
<accession>A0A2T0N1B4</accession>
<evidence type="ECO:0000256" key="1">
    <source>
        <dbReference type="SAM" id="MobiDB-lite"/>
    </source>
</evidence>
<feature type="compositionally biased region" description="Polar residues" evidence="1">
    <location>
        <begin position="414"/>
        <end position="440"/>
    </location>
</feature>
<feature type="region of interest" description="Disordered" evidence="1">
    <location>
        <begin position="392"/>
        <end position="477"/>
    </location>
</feature>
<dbReference type="AlphaFoldDB" id="A0A2T0N1B4"/>
<keyword evidence="3" id="KW-1185">Reference proteome</keyword>
<reference evidence="2 3" key="1">
    <citation type="submission" date="2018-03" db="EMBL/GenBank/DDBJ databases">
        <title>Genomic Encyclopedia of Type Strains, Phase III (KMG-III): the genomes of soil and plant-associated and newly described type strains.</title>
        <authorList>
            <person name="Whitman W."/>
        </authorList>
    </citation>
    <scope>NUCLEOTIDE SEQUENCE [LARGE SCALE GENOMIC DNA]</scope>
    <source>
        <strain evidence="2 3">CGMCC 4.7104</strain>
    </source>
</reference>
<sequence>MGTMRRIEFRQGGKGAGDLMEIVIDDLPLLELVREAELPFARQEQLERQADFAPEPAPLLAGDYQSFSRARFGWPSRHYLGEPAETACNQNDDETMLLGCTCGIADCWALLARIEIDGAVVRWSGFRNNHRDWDLTDRLGPFVFSRRQYEHALHTTAPTPHDHPPAVPPLRNGLRLIPVVDALSGLLDHLPPPAISPTAPAEYTSSEPTAQSDSNDYAPSEWTAPSDSDEHATPASSTSSGSGEYASPEFTAASDSDEHVPPAPTVPSDSGEHVSLVPPPSSADISALDEELRSAYWTARVIAAGLPAPLPGHRPAALIRLSDFFAEGPLLTLLQASLRRDFSDSDSDSGTGIRTITAADADTSIRTDLGTGIRAATDSGTDISTDTEIRTATGIDTGNDTDTDTGIRTDVGTATSTDSGTEIRTGAVTGTDSGTEIRTGTGTGLPLRPSAPTDSTGNVGDPSEVTLPSPPDRATDDMSNVRRHLAQDPDAIDRISPLPGGYLLLAEDGTIVSPGCCSDLSDVLNWGNAARHTDTSPCMVWVGHPWVHVAADGDALLLTGPTERDPGPELGWLPRQALAQAADIAAAEVRYFARCLEAACTRLLGEDHATAVCNALLGDPWLRTGSS</sequence>
<feature type="compositionally biased region" description="Low complexity" evidence="1">
    <location>
        <begin position="233"/>
        <end position="248"/>
    </location>
</feature>
<feature type="compositionally biased region" description="Polar residues" evidence="1">
    <location>
        <begin position="203"/>
        <end position="217"/>
    </location>
</feature>
<dbReference type="Proteomes" id="UP000238312">
    <property type="component" value="Unassembled WGS sequence"/>
</dbReference>
<name>A0A2T0N1B4_9ACTN</name>
<proteinExistence type="predicted"/>
<gene>
    <name evidence="2" type="ORF">B0I32_107368</name>
</gene>
<organism evidence="2 3">
    <name type="scientific">Nonomuraea fuscirosea</name>
    <dbReference type="NCBI Taxonomy" id="1291556"/>
    <lineage>
        <taxon>Bacteria</taxon>
        <taxon>Bacillati</taxon>
        <taxon>Actinomycetota</taxon>
        <taxon>Actinomycetes</taxon>
        <taxon>Streptosporangiales</taxon>
        <taxon>Streptosporangiaceae</taxon>
        <taxon>Nonomuraea</taxon>
    </lineage>
</organism>